<dbReference type="RefSeq" id="WP_226385413.1">
    <property type="nucleotide sequence ID" value="NZ_JADCKA010000009.1"/>
</dbReference>
<reference evidence="3 4" key="1">
    <citation type="submission" date="2020-10" db="EMBL/GenBank/DDBJ databases">
        <title>ChiBAC.</title>
        <authorList>
            <person name="Zenner C."/>
            <person name="Hitch T.C.A."/>
            <person name="Clavel T."/>
        </authorList>
    </citation>
    <scope>NUCLEOTIDE SEQUENCE [LARGE SCALE GENOMIC DNA]</scope>
    <source>
        <strain evidence="3 4">DSM 108706</strain>
    </source>
</reference>
<dbReference type="InterPro" id="IPR006680">
    <property type="entry name" value="Amidohydro-rel"/>
</dbReference>
<proteinExistence type="predicted"/>
<dbReference type="Gene3D" id="2.30.40.10">
    <property type="entry name" value="Urease, subunit C, domain 1"/>
    <property type="match status" value="1"/>
</dbReference>
<evidence type="ECO:0000313" key="4">
    <source>
        <dbReference type="Proteomes" id="UP001516588"/>
    </source>
</evidence>
<keyword evidence="1" id="KW-0378">Hydrolase</keyword>
<evidence type="ECO:0000259" key="2">
    <source>
        <dbReference type="Pfam" id="PF01979"/>
    </source>
</evidence>
<feature type="domain" description="Amidohydrolase-related" evidence="2">
    <location>
        <begin position="51"/>
        <end position="398"/>
    </location>
</feature>
<dbReference type="CDD" id="cd01298">
    <property type="entry name" value="ATZ_TRZ_like"/>
    <property type="match status" value="1"/>
</dbReference>
<organism evidence="3 4">
    <name type="scientific">Gallibacter intestinalis</name>
    <dbReference type="NCBI Taxonomy" id="2779356"/>
    <lineage>
        <taxon>Bacteria</taxon>
        <taxon>Bacillati</taxon>
        <taxon>Bacillota</taxon>
        <taxon>Clostridia</taxon>
        <taxon>Eubacteriales</taxon>
        <taxon>Eubacteriaceae</taxon>
        <taxon>Gallibacter</taxon>
    </lineage>
</organism>
<accession>A0ABR9QY12</accession>
<dbReference type="Proteomes" id="UP001516588">
    <property type="component" value="Unassembled WGS sequence"/>
</dbReference>
<dbReference type="SUPFAM" id="SSF51338">
    <property type="entry name" value="Composite domain of metallo-dependent hydrolases"/>
    <property type="match status" value="1"/>
</dbReference>
<dbReference type="InterPro" id="IPR032466">
    <property type="entry name" value="Metal_Hydrolase"/>
</dbReference>
<dbReference type="Pfam" id="PF01979">
    <property type="entry name" value="Amidohydro_1"/>
    <property type="match status" value="1"/>
</dbReference>
<dbReference type="PANTHER" id="PTHR43794">
    <property type="entry name" value="AMINOHYDROLASE SSNA-RELATED"/>
    <property type="match status" value="1"/>
</dbReference>
<dbReference type="Gene3D" id="3.20.20.140">
    <property type="entry name" value="Metal-dependent hydrolases"/>
    <property type="match status" value="1"/>
</dbReference>
<name>A0ABR9QY12_9FIRM</name>
<dbReference type="SUPFAM" id="SSF51556">
    <property type="entry name" value="Metallo-dependent hydrolases"/>
    <property type="match status" value="1"/>
</dbReference>
<dbReference type="InterPro" id="IPR050287">
    <property type="entry name" value="MTA/SAH_deaminase"/>
</dbReference>
<evidence type="ECO:0000313" key="3">
    <source>
        <dbReference type="EMBL" id="MBE5035764.1"/>
    </source>
</evidence>
<dbReference type="EMBL" id="JADCKA010000009">
    <property type="protein sequence ID" value="MBE5035764.1"/>
    <property type="molecule type" value="Genomic_DNA"/>
</dbReference>
<comment type="caution">
    <text evidence="3">The sequence shown here is derived from an EMBL/GenBank/DDBJ whole genome shotgun (WGS) entry which is preliminary data.</text>
</comment>
<evidence type="ECO:0000256" key="1">
    <source>
        <dbReference type="ARBA" id="ARBA00022801"/>
    </source>
</evidence>
<sequence>MLFKEITILDENFNIKENMYVGVRGDRIVYVSNQMPEEDFGEVRNGKGRLLMPGFVNGHAHAPMGLMRGYGENMALQDWLFKKIFPFEDKLTSEGVYYATLLSMAECMRFGIVSTSEMYYFMDEMAAAVTESGMKSNLSRSISHFDDSDFMSSYRAKEMIEAYEKYNGAAEGRIIIDMSLHSEYTSTPESARQLAEYTKSIGARMQVHVSETKKEHEECKEKYNMTPVKYLNSLGIFDTPSTAAHCVWIEEDDRDILKEKGVSICVNPISNLKLASGICDIPKLLDKGINITIGTDSAASNNCLDFMEEIKMFALLPKLVTGDPTVITPKQALMAATVNGAMAQGRTDCGCIKEGNKADLIMLNTDVPWMHPKHDLLGNIVYAARGSDVVMTMVDGRVLYENGVYKTLDIEKVIYETEKATKEILAEI</sequence>
<keyword evidence="4" id="KW-1185">Reference proteome</keyword>
<gene>
    <name evidence="3" type="ORF">INF20_05645</name>
</gene>
<dbReference type="PANTHER" id="PTHR43794:SF11">
    <property type="entry name" value="AMIDOHYDROLASE-RELATED DOMAIN-CONTAINING PROTEIN"/>
    <property type="match status" value="1"/>
</dbReference>
<protein>
    <submittedName>
        <fullName evidence="3">Amidohydrolase</fullName>
    </submittedName>
</protein>
<dbReference type="InterPro" id="IPR011059">
    <property type="entry name" value="Metal-dep_hydrolase_composite"/>
</dbReference>